<keyword evidence="1" id="KW-0539">Nucleus</keyword>
<reference evidence="4" key="1">
    <citation type="submission" date="2019-10" db="EMBL/GenBank/DDBJ databases">
        <title>Conservation and host-specific expression of non-tandemly repeated heterogenous ribosome RNA gene in arbuscular mycorrhizal fungi.</title>
        <authorList>
            <person name="Maeda T."/>
            <person name="Kobayashi Y."/>
            <person name="Nakagawa T."/>
            <person name="Ezawa T."/>
            <person name="Yamaguchi K."/>
            <person name="Bino T."/>
            <person name="Nishimoto Y."/>
            <person name="Shigenobu S."/>
            <person name="Kawaguchi M."/>
        </authorList>
    </citation>
    <scope>NUCLEOTIDE SEQUENCE</scope>
    <source>
        <strain evidence="4">HR1</strain>
    </source>
</reference>
<evidence type="ECO:0000256" key="1">
    <source>
        <dbReference type="PROSITE-ProRule" id="PRU00267"/>
    </source>
</evidence>
<name>A0A8H3R1P7_9GLOM</name>
<evidence type="ECO:0000313" key="4">
    <source>
        <dbReference type="EMBL" id="GET00204.1"/>
    </source>
</evidence>
<evidence type="ECO:0000313" key="5">
    <source>
        <dbReference type="Proteomes" id="UP000615446"/>
    </source>
</evidence>
<dbReference type="SUPFAM" id="SSF47095">
    <property type="entry name" value="HMG-box"/>
    <property type="match status" value="1"/>
</dbReference>
<feature type="region of interest" description="Disordered" evidence="2">
    <location>
        <begin position="175"/>
        <end position="226"/>
    </location>
</feature>
<comment type="caution">
    <text evidence="4">The sequence shown here is derived from an EMBL/GenBank/DDBJ whole genome shotgun (WGS) entry which is preliminary data.</text>
</comment>
<proteinExistence type="predicted"/>
<keyword evidence="1" id="KW-0238">DNA-binding</keyword>
<dbReference type="GO" id="GO:0005634">
    <property type="term" value="C:nucleus"/>
    <property type="evidence" value="ECO:0007669"/>
    <property type="project" value="UniProtKB-UniRule"/>
</dbReference>
<feature type="DNA-binding region" description="HMG box" evidence="1">
    <location>
        <begin position="104"/>
        <end position="172"/>
    </location>
</feature>
<dbReference type="InterPro" id="IPR036910">
    <property type="entry name" value="HMG_box_dom_sf"/>
</dbReference>
<feature type="compositionally biased region" description="Polar residues" evidence="2">
    <location>
        <begin position="209"/>
        <end position="226"/>
    </location>
</feature>
<feature type="domain" description="HMG box" evidence="3">
    <location>
        <begin position="104"/>
        <end position="172"/>
    </location>
</feature>
<evidence type="ECO:0000259" key="3">
    <source>
        <dbReference type="PROSITE" id="PS50118"/>
    </source>
</evidence>
<dbReference type="InterPro" id="IPR009071">
    <property type="entry name" value="HMG_box_dom"/>
</dbReference>
<accession>A0A8H3R1P7</accession>
<dbReference type="Pfam" id="PF00505">
    <property type="entry name" value="HMG_box"/>
    <property type="match status" value="1"/>
</dbReference>
<dbReference type="PROSITE" id="PS50118">
    <property type="entry name" value="HMG_BOX_2"/>
    <property type="match status" value="1"/>
</dbReference>
<evidence type="ECO:0000256" key="2">
    <source>
        <dbReference type="SAM" id="MobiDB-lite"/>
    </source>
</evidence>
<dbReference type="EMBL" id="BLAL01000285">
    <property type="protein sequence ID" value="GET00204.1"/>
    <property type="molecule type" value="Genomic_DNA"/>
</dbReference>
<sequence length="371" mass="42186">MKKVAGGLLITADPNLKSKVKVKSRGKIVNTNCPFHFPILTPPIKESMSSFIGNNETSFVYVQADTIDCITNTAIPTPPIVKVPFPPPITAKDLIVQKKGGEVPSRSPNAFLIYRRLFVKELQAQNYAFKMTDVSTMAATNWKQESEQVKRKYLEIAGEAKNILTTTRHKYLCFSRRKRSQNHSNKNNNTRTPKAKTSSIPQSPREKQQIFQSSTQEPKQQSKHQFQSLNIPQPTIDNVEDCLFFSPSFAATIEEVDNFQSPVSDVLVYSDGESSTSADIGIDDLLDQPNYWIQSPVSDVSAYFDGESSTSADIGIDDLFDQPNYSNYWIQSPISDVPVFDVAAYKQFMYYWHLKMFETQFNMFYVYNQFY</sequence>
<dbReference type="GO" id="GO:0003677">
    <property type="term" value="F:DNA binding"/>
    <property type="evidence" value="ECO:0007669"/>
    <property type="project" value="UniProtKB-UniRule"/>
</dbReference>
<feature type="compositionally biased region" description="Polar residues" evidence="2">
    <location>
        <begin position="182"/>
        <end position="202"/>
    </location>
</feature>
<dbReference type="Gene3D" id="1.10.30.10">
    <property type="entry name" value="High mobility group box domain"/>
    <property type="match status" value="1"/>
</dbReference>
<gene>
    <name evidence="4" type="ORF">RCL2_002667400</name>
</gene>
<organism evidence="4 5">
    <name type="scientific">Rhizophagus clarus</name>
    <dbReference type="NCBI Taxonomy" id="94130"/>
    <lineage>
        <taxon>Eukaryota</taxon>
        <taxon>Fungi</taxon>
        <taxon>Fungi incertae sedis</taxon>
        <taxon>Mucoromycota</taxon>
        <taxon>Glomeromycotina</taxon>
        <taxon>Glomeromycetes</taxon>
        <taxon>Glomerales</taxon>
        <taxon>Glomeraceae</taxon>
        <taxon>Rhizophagus</taxon>
    </lineage>
</organism>
<dbReference type="OrthoDB" id="6247875at2759"/>
<protein>
    <recommendedName>
        <fullName evidence="3">HMG box domain-containing protein</fullName>
    </recommendedName>
</protein>
<dbReference type="AlphaFoldDB" id="A0A8H3R1P7"/>
<dbReference type="Proteomes" id="UP000615446">
    <property type="component" value="Unassembled WGS sequence"/>
</dbReference>